<evidence type="ECO:0000313" key="1">
    <source>
        <dbReference type="EMBL" id="EMO63408.1"/>
    </source>
</evidence>
<dbReference type="STRING" id="1192866.LEP1GSC133_4732"/>
<accession>M6WNR9</accession>
<reference evidence="1 2" key="1">
    <citation type="submission" date="2013-01" db="EMBL/GenBank/DDBJ databases">
        <authorList>
            <person name="Harkins D.M."/>
            <person name="Durkin A.S."/>
            <person name="Brinkac L.M."/>
            <person name="Haft D.H."/>
            <person name="Selengut J.D."/>
            <person name="Sanka R."/>
            <person name="DePew J."/>
            <person name="Purushe J."/>
            <person name="Picardeau M."/>
            <person name="Werts C."/>
            <person name="Goarant C."/>
            <person name="Vinetz J.M."/>
            <person name="Sutton G.G."/>
            <person name="Nierman W.C."/>
            <person name="Fouts D.E."/>
        </authorList>
    </citation>
    <scope>NUCLEOTIDE SEQUENCE [LARGE SCALE GENOMIC DNA]</scope>
    <source>
        <strain evidence="1 2">200901868</strain>
    </source>
</reference>
<dbReference type="AlphaFoldDB" id="M6WNR9"/>
<name>M6WNR9_LEPBO</name>
<dbReference type="EMBL" id="AKWF02000052">
    <property type="protein sequence ID" value="EMO63408.1"/>
    <property type="molecule type" value="Genomic_DNA"/>
</dbReference>
<gene>
    <name evidence="1" type="ORF">LEP1GSC133_4732</name>
</gene>
<sequence>MEYLKTEPVFFPRKAFLNYYLKNIQGDSKNKTLDDVFDDESAWIRFLKEELNEVKSGLSSLVKLYPKTPNLILQSRIQWAKKFYKPFLDWRKDDL</sequence>
<proteinExistence type="predicted"/>
<comment type="caution">
    <text evidence="1">The sequence shown here is derived from an EMBL/GenBank/DDBJ whole genome shotgun (WGS) entry which is preliminary data.</text>
</comment>
<organism evidence="1 2">
    <name type="scientific">Leptospira borgpetersenii serovar Pomona str. 200901868</name>
    <dbReference type="NCBI Taxonomy" id="1192866"/>
    <lineage>
        <taxon>Bacteria</taxon>
        <taxon>Pseudomonadati</taxon>
        <taxon>Spirochaetota</taxon>
        <taxon>Spirochaetia</taxon>
        <taxon>Leptospirales</taxon>
        <taxon>Leptospiraceae</taxon>
        <taxon>Leptospira</taxon>
    </lineage>
</organism>
<dbReference type="Proteomes" id="UP000012159">
    <property type="component" value="Unassembled WGS sequence"/>
</dbReference>
<evidence type="ECO:0000313" key="2">
    <source>
        <dbReference type="Proteomes" id="UP000012159"/>
    </source>
</evidence>
<protein>
    <submittedName>
        <fullName evidence="1">Uncharacterized protein</fullName>
    </submittedName>
</protein>